<comment type="similarity">
    <text evidence="3">Belongs to the UbiH/COQ6 family.</text>
</comment>
<dbReference type="EC" id="1.14.13.-" evidence="9"/>
<dbReference type="AlphaFoldDB" id="A0A7W6BRC3"/>
<dbReference type="SUPFAM" id="SSF51905">
    <property type="entry name" value="FAD/NAD(P)-binding domain"/>
    <property type="match status" value="1"/>
</dbReference>
<dbReference type="Proteomes" id="UP000531216">
    <property type="component" value="Unassembled WGS sequence"/>
</dbReference>
<comment type="cofactor">
    <cofactor evidence="1">
        <name>FAD</name>
        <dbReference type="ChEBI" id="CHEBI:57692"/>
    </cofactor>
</comment>
<evidence type="ECO:0000256" key="5">
    <source>
        <dbReference type="ARBA" id="ARBA00022827"/>
    </source>
</evidence>
<evidence type="ECO:0000313" key="10">
    <source>
        <dbReference type="Proteomes" id="UP000531216"/>
    </source>
</evidence>
<sequence length="407" mass="43610">MNPSRHEIGIVGGGLAGASAALAFAQAGFDTVHIAAPHRHDGRSTALIGPSVRFLERLGIVQALEERAQPMFAMRLVDDTGRLLRAAPVEFRAAEIGLPYFGLNVLNRELLETLTQESGKVADRLTHVEEPVVSVDLEPERATVRTESGRTISCRLLVGSDGRHSVVRTAMQAPVRTWSYPQVALVLNFGHQRDHEGISTEFHTATGPFTQVPLPGRRSSLVWVETPDEALRLKDLRVEDISREVERRLHSILGAVEVEEPIQSFPLSGASVSRLSGLRSALVGEAAHVFPPIGAQGLNLGIRDVEALLDVALDHRDDPGGTAMLAAYEARRRADVATRTAAVDLLNRSLLTGFLPVQAARAIGLGALASVPALRHALMREGVQPGSALAGIAARVRSLLPGQRASG</sequence>
<dbReference type="InterPro" id="IPR002938">
    <property type="entry name" value="FAD-bd"/>
</dbReference>
<reference evidence="9 10" key="1">
    <citation type="submission" date="2020-08" db="EMBL/GenBank/DDBJ databases">
        <title>Genomic Encyclopedia of Type Strains, Phase IV (KMG-IV): sequencing the most valuable type-strain genomes for metagenomic binning, comparative biology and taxonomic classification.</title>
        <authorList>
            <person name="Goeker M."/>
        </authorList>
    </citation>
    <scope>NUCLEOTIDE SEQUENCE [LARGE SCALE GENOMIC DNA]</scope>
    <source>
        <strain evidence="9 10">DSM 25024</strain>
    </source>
</reference>
<keyword evidence="7" id="KW-0503">Monooxygenase</keyword>
<comment type="caution">
    <text evidence="9">The sequence shown here is derived from an EMBL/GenBank/DDBJ whole genome shotgun (WGS) entry which is preliminary data.</text>
</comment>
<dbReference type="InterPro" id="IPR051205">
    <property type="entry name" value="UbiH/COQ6_monooxygenase"/>
</dbReference>
<evidence type="ECO:0000256" key="4">
    <source>
        <dbReference type="ARBA" id="ARBA00022630"/>
    </source>
</evidence>
<keyword evidence="4" id="KW-0285">Flavoprotein</keyword>
<organism evidence="9 10">
    <name type="scientific">Aureimonas phyllosphaerae</name>
    <dbReference type="NCBI Taxonomy" id="1166078"/>
    <lineage>
        <taxon>Bacteria</taxon>
        <taxon>Pseudomonadati</taxon>
        <taxon>Pseudomonadota</taxon>
        <taxon>Alphaproteobacteria</taxon>
        <taxon>Hyphomicrobiales</taxon>
        <taxon>Aurantimonadaceae</taxon>
        <taxon>Aureimonas</taxon>
    </lineage>
</organism>
<evidence type="ECO:0000256" key="1">
    <source>
        <dbReference type="ARBA" id="ARBA00001974"/>
    </source>
</evidence>
<evidence type="ECO:0000256" key="7">
    <source>
        <dbReference type="ARBA" id="ARBA00023033"/>
    </source>
</evidence>
<comment type="pathway">
    <text evidence="2">Cofactor biosynthesis; ubiquinone biosynthesis.</text>
</comment>
<dbReference type="Gene3D" id="3.50.50.60">
    <property type="entry name" value="FAD/NAD(P)-binding domain"/>
    <property type="match status" value="2"/>
</dbReference>
<name>A0A7W6BRC3_9HYPH</name>
<protein>
    <submittedName>
        <fullName evidence="9">2-octaprenyl-6-methoxyphenol hydroxylase</fullName>
        <ecNumber evidence="9">1.14.13.-</ecNumber>
    </submittedName>
</protein>
<dbReference type="InterPro" id="IPR010971">
    <property type="entry name" value="UbiH/COQ6"/>
</dbReference>
<dbReference type="Pfam" id="PF01494">
    <property type="entry name" value="FAD_binding_3"/>
    <property type="match status" value="1"/>
</dbReference>
<dbReference type="EMBL" id="JACIDO010000001">
    <property type="protein sequence ID" value="MBB3934880.1"/>
    <property type="molecule type" value="Genomic_DNA"/>
</dbReference>
<evidence type="ECO:0000256" key="3">
    <source>
        <dbReference type="ARBA" id="ARBA00005349"/>
    </source>
</evidence>
<dbReference type="RefSeq" id="WP_246716685.1">
    <property type="nucleotide sequence ID" value="NZ_JACIDO010000001.1"/>
</dbReference>
<evidence type="ECO:0000256" key="2">
    <source>
        <dbReference type="ARBA" id="ARBA00004749"/>
    </source>
</evidence>
<keyword evidence="6 9" id="KW-0560">Oxidoreductase</keyword>
<proteinExistence type="inferred from homology"/>
<keyword evidence="5" id="KW-0274">FAD</keyword>
<dbReference type="GO" id="GO:0004497">
    <property type="term" value="F:monooxygenase activity"/>
    <property type="evidence" value="ECO:0007669"/>
    <property type="project" value="UniProtKB-KW"/>
</dbReference>
<feature type="domain" description="FAD-binding" evidence="8">
    <location>
        <begin position="7"/>
        <end position="335"/>
    </location>
</feature>
<dbReference type="GO" id="GO:0071949">
    <property type="term" value="F:FAD binding"/>
    <property type="evidence" value="ECO:0007669"/>
    <property type="project" value="InterPro"/>
</dbReference>
<evidence type="ECO:0000256" key="6">
    <source>
        <dbReference type="ARBA" id="ARBA00023002"/>
    </source>
</evidence>
<keyword evidence="10" id="KW-1185">Reference proteome</keyword>
<dbReference type="PANTHER" id="PTHR43876">
    <property type="entry name" value="UBIQUINONE BIOSYNTHESIS MONOOXYGENASE COQ6, MITOCHONDRIAL"/>
    <property type="match status" value="1"/>
</dbReference>
<dbReference type="InterPro" id="IPR036188">
    <property type="entry name" value="FAD/NAD-bd_sf"/>
</dbReference>
<evidence type="ECO:0000259" key="8">
    <source>
        <dbReference type="Pfam" id="PF01494"/>
    </source>
</evidence>
<dbReference type="PRINTS" id="PR00420">
    <property type="entry name" value="RNGMNOXGNASE"/>
</dbReference>
<dbReference type="GO" id="GO:0006744">
    <property type="term" value="P:ubiquinone biosynthetic process"/>
    <property type="evidence" value="ECO:0007669"/>
    <property type="project" value="UniProtKB-UniPathway"/>
</dbReference>
<gene>
    <name evidence="9" type="ORF">GGR05_000991</name>
</gene>
<dbReference type="UniPathway" id="UPA00232"/>
<dbReference type="PANTHER" id="PTHR43876:SF7">
    <property type="entry name" value="UBIQUINONE BIOSYNTHESIS MONOOXYGENASE COQ6, MITOCHONDRIAL"/>
    <property type="match status" value="1"/>
</dbReference>
<dbReference type="GO" id="GO:0016705">
    <property type="term" value="F:oxidoreductase activity, acting on paired donors, with incorporation or reduction of molecular oxygen"/>
    <property type="evidence" value="ECO:0007669"/>
    <property type="project" value="InterPro"/>
</dbReference>
<accession>A0A7W6BRC3</accession>
<dbReference type="NCBIfam" id="TIGR01988">
    <property type="entry name" value="Ubi-OHases"/>
    <property type="match status" value="1"/>
</dbReference>
<evidence type="ECO:0000313" key="9">
    <source>
        <dbReference type="EMBL" id="MBB3934880.1"/>
    </source>
</evidence>
<dbReference type="NCBIfam" id="NF005691">
    <property type="entry name" value="PRK07494.1"/>
    <property type="match status" value="1"/>
</dbReference>